<comment type="caution">
    <text evidence="4">The sequence shown here is derived from an EMBL/GenBank/DDBJ whole genome shotgun (WGS) entry which is preliminary data.</text>
</comment>
<feature type="domain" description="Zn(2)-C6 fungal-type" evidence="3">
    <location>
        <begin position="97"/>
        <end position="131"/>
    </location>
</feature>
<proteinExistence type="predicted"/>
<evidence type="ECO:0000313" key="4">
    <source>
        <dbReference type="EMBL" id="CAF9912319.1"/>
    </source>
</evidence>
<evidence type="ECO:0000256" key="2">
    <source>
        <dbReference type="SAM" id="MobiDB-lite"/>
    </source>
</evidence>
<feature type="compositionally biased region" description="Basic and acidic residues" evidence="2">
    <location>
        <begin position="140"/>
        <end position="154"/>
    </location>
</feature>
<dbReference type="OrthoDB" id="4150019at2759"/>
<name>A0A8H3ETF6_9LECA</name>
<dbReference type="InterPro" id="IPR036864">
    <property type="entry name" value="Zn2-C6_fun-type_DNA-bd_sf"/>
</dbReference>
<feature type="region of interest" description="Disordered" evidence="2">
    <location>
        <begin position="134"/>
        <end position="175"/>
    </location>
</feature>
<dbReference type="InterPro" id="IPR050797">
    <property type="entry name" value="Carb_Metab_Trans_Reg"/>
</dbReference>
<dbReference type="SUPFAM" id="SSF57701">
    <property type="entry name" value="Zn2/Cys6 DNA-binding domain"/>
    <property type="match status" value="1"/>
</dbReference>
<dbReference type="Pfam" id="PF00172">
    <property type="entry name" value="Zn_clus"/>
    <property type="match status" value="1"/>
</dbReference>
<dbReference type="AlphaFoldDB" id="A0A8H3ETF6"/>
<feature type="region of interest" description="Disordered" evidence="2">
    <location>
        <begin position="386"/>
        <end position="416"/>
    </location>
</feature>
<dbReference type="SMART" id="SM00066">
    <property type="entry name" value="GAL4"/>
    <property type="match status" value="1"/>
</dbReference>
<dbReference type="PROSITE" id="PS50048">
    <property type="entry name" value="ZN2_CY6_FUNGAL_2"/>
    <property type="match status" value="1"/>
</dbReference>
<dbReference type="CDD" id="cd00067">
    <property type="entry name" value="GAL4"/>
    <property type="match status" value="1"/>
</dbReference>
<dbReference type="EMBL" id="CAJPDS010000011">
    <property type="protein sequence ID" value="CAF9912319.1"/>
    <property type="molecule type" value="Genomic_DNA"/>
</dbReference>
<feature type="region of interest" description="Disordered" evidence="2">
    <location>
        <begin position="1"/>
        <end position="21"/>
    </location>
</feature>
<dbReference type="GO" id="GO:0008270">
    <property type="term" value="F:zinc ion binding"/>
    <property type="evidence" value="ECO:0007669"/>
    <property type="project" value="InterPro"/>
</dbReference>
<sequence length="416" mass="45368">MTAKADHTGQPPMDEATEPPSSLDHEVLYSVPSQHMLPHPAVNMPSMSRRRRRSSITGGGLRRSASTPNVRGMAGDGGLLMDKTKRNKLGYHRTSIACSHCRRRKIRCLLASDDMQQRCLNCIKLKKDCSFLPVDPQAQGERRPRTKSAVEARSGETSGSSSSPPPLAGGHLVNPVEDFNHFPPLPLSVQEFPPSRMSLSASSASPASRAPYSARNYDYIQHRDSSQWESPYLDHGPLSAGNSTPEDLTQSHWRSPLTPAFPGHFSGPPTSSSGRDSITSFAPLSENIGWPTPARTMSLHGGQDAYQNYQNHFPNAYESDIRRRASEMPPVSLQHTSISETTVAPLPLPASAQPIQNWGTSHGSWNAPISNGLMKPPDFAGWYSPEPGVLPRVQEEDIPPPFGSPPAVLYSDGMRS</sequence>
<feature type="compositionally biased region" description="Polar residues" evidence="2">
    <location>
        <begin position="240"/>
        <end position="252"/>
    </location>
</feature>
<feature type="region of interest" description="Disordered" evidence="2">
    <location>
        <begin position="33"/>
        <end position="81"/>
    </location>
</feature>
<feature type="region of interest" description="Disordered" evidence="2">
    <location>
        <begin position="228"/>
        <end position="252"/>
    </location>
</feature>
<gene>
    <name evidence="4" type="ORF">HETSPECPRED_000906</name>
</gene>
<keyword evidence="5" id="KW-1185">Reference proteome</keyword>
<dbReference type="Proteomes" id="UP000664521">
    <property type="component" value="Unassembled WGS sequence"/>
</dbReference>
<evidence type="ECO:0000259" key="3">
    <source>
        <dbReference type="PROSITE" id="PS50048"/>
    </source>
</evidence>
<keyword evidence="1" id="KW-0539">Nucleus</keyword>
<dbReference type="PANTHER" id="PTHR31668">
    <property type="entry name" value="GLUCOSE TRANSPORT TRANSCRIPTION REGULATOR RGT1-RELATED-RELATED"/>
    <property type="match status" value="1"/>
</dbReference>
<evidence type="ECO:0000256" key="1">
    <source>
        <dbReference type="ARBA" id="ARBA00023242"/>
    </source>
</evidence>
<dbReference type="InterPro" id="IPR001138">
    <property type="entry name" value="Zn2Cys6_DnaBD"/>
</dbReference>
<reference evidence="4" key="1">
    <citation type="submission" date="2021-03" db="EMBL/GenBank/DDBJ databases">
        <authorList>
            <person name="Tagirdzhanova G."/>
        </authorList>
    </citation>
    <scope>NUCLEOTIDE SEQUENCE</scope>
</reference>
<dbReference type="Gene3D" id="4.10.240.10">
    <property type="entry name" value="Zn(2)-C6 fungal-type DNA-binding domain"/>
    <property type="match status" value="1"/>
</dbReference>
<organism evidence="4 5">
    <name type="scientific">Heterodermia speciosa</name>
    <dbReference type="NCBI Taxonomy" id="116794"/>
    <lineage>
        <taxon>Eukaryota</taxon>
        <taxon>Fungi</taxon>
        <taxon>Dikarya</taxon>
        <taxon>Ascomycota</taxon>
        <taxon>Pezizomycotina</taxon>
        <taxon>Lecanoromycetes</taxon>
        <taxon>OSLEUM clade</taxon>
        <taxon>Lecanoromycetidae</taxon>
        <taxon>Caliciales</taxon>
        <taxon>Physciaceae</taxon>
        <taxon>Heterodermia</taxon>
    </lineage>
</organism>
<protein>
    <recommendedName>
        <fullName evidence="3">Zn(2)-C6 fungal-type domain-containing protein</fullName>
    </recommendedName>
</protein>
<dbReference type="GO" id="GO:0000981">
    <property type="term" value="F:DNA-binding transcription factor activity, RNA polymerase II-specific"/>
    <property type="evidence" value="ECO:0007669"/>
    <property type="project" value="InterPro"/>
</dbReference>
<dbReference type="PROSITE" id="PS00463">
    <property type="entry name" value="ZN2_CY6_FUNGAL_1"/>
    <property type="match status" value="1"/>
</dbReference>
<evidence type="ECO:0000313" key="5">
    <source>
        <dbReference type="Proteomes" id="UP000664521"/>
    </source>
</evidence>
<accession>A0A8H3ETF6</accession>